<feature type="compositionally biased region" description="Acidic residues" evidence="1">
    <location>
        <begin position="55"/>
        <end position="69"/>
    </location>
</feature>
<evidence type="ECO:0000313" key="3">
    <source>
        <dbReference type="Proteomes" id="UP000198211"/>
    </source>
</evidence>
<comment type="caution">
    <text evidence="2">The sequence shown here is derived from an EMBL/GenBank/DDBJ whole genome shotgun (WGS) entry which is preliminary data.</text>
</comment>
<accession>A0A225VBI6</accession>
<dbReference type="EMBL" id="NBNE01006584">
    <property type="protein sequence ID" value="OWZ01830.1"/>
    <property type="molecule type" value="Genomic_DNA"/>
</dbReference>
<evidence type="ECO:0000313" key="2">
    <source>
        <dbReference type="EMBL" id="OWZ01830.1"/>
    </source>
</evidence>
<proteinExistence type="predicted"/>
<dbReference type="AlphaFoldDB" id="A0A225VBI6"/>
<reference evidence="3" key="1">
    <citation type="submission" date="2017-03" db="EMBL/GenBank/DDBJ databases">
        <title>Phytopthora megakarya and P. palmivora, two closely related causual agents of cacao black pod achieved similar genome size and gene model numbers by different mechanisms.</title>
        <authorList>
            <person name="Ali S."/>
            <person name="Shao J."/>
            <person name="Larry D.J."/>
            <person name="Kronmiller B."/>
            <person name="Shen D."/>
            <person name="Strem M.D."/>
            <person name="Melnick R.L."/>
            <person name="Guiltinan M.J."/>
            <person name="Tyler B.M."/>
            <person name="Meinhardt L.W."/>
            <person name="Bailey B.A."/>
        </authorList>
    </citation>
    <scope>NUCLEOTIDE SEQUENCE [LARGE SCALE GENOMIC DNA]</scope>
    <source>
        <strain evidence="3">zdho120</strain>
    </source>
</reference>
<evidence type="ECO:0000256" key="1">
    <source>
        <dbReference type="SAM" id="MobiDB-lite"/>
    </source>
</evidence>
<gene>
    <name evidence="2" type="ORF">PHMEG_00026718</name>
</gene>
<keyword evidence="3" id="KW-1185">Reference proteome</keyword>
<organism evidence="2 3">
    <name type="scientific">Phytophthora megakarya</name>
    <dbReference type="NCBI Taxonomy" id="4795"/>
    <lineage>
        <taxon>Eukaryota</taxon>
        <taxon>Sar</taxon>
        <taxon>Stramenopiles</taxon>
        <taxon>Oomycota</taxon>
        <taxon>Peronosporomycetes</taxon>
        <taxon>Peronosporales</taxon>
        <taxon>Peronosporaceae</taxon>
        <taxon>Phytophthora</taxon>
    </lineage>
</organism>
<sequence length="154" mass="17254">MCKWARQNMKKSARDETLFQWECELYEKWLASQPSMVDRRPYTMPTSILQPSEESSSESDVDVDDDDEWSMTPNIADSRDCVDQWSIDGGSPELARATSAQYDLPGAESSSDPIDDDAGAWPRSLPAEDVNGELTDWADTANAQENTSEYSISE</sequence>
<evidence type="ECO:0008006" key="4">
    <source>
        <dbReference type="Google" id="ProtNLM"/>
    </source>
</evidence>
<dbReference type="Proteomes" id="UP000198211">
    <property type="component" value="Unassembled WGS sequence"/>
</dbReference>
<feature type="region of interest" description="Disordered" evidence="1">
    <location>
        <begin position="36"/>
        <end position="133"/>
    </location>
</feature>
<protein>
    <recommendedName>
        <fullName evidence="4">Eukaryotic/viral aspartic protease</fullName>
    </recommendedName>
</protein>
<name>A0A225VBI6_9STRA</name>